<evidence type="ECO:0000313" key="2">
    <source>
        <dbReference type="EMBL" id="CAF4359634.1"/>
    </source>
</evidence>
<accession>A0A8S2FUY8</accession>
<dbReference type="EMBL" id="CAJNOK010042889">
    <property type="protein sequence ID" value="CAF1566516.1"/>
    <property type="molecule type" value="Genomic_DNA"/>
</dbReference>
<evidence type="ECO:0000313" key="1">
    <source>
        <dbReference type="EMBL" id="CAF1566516.1"/>
    </source>
</evidence>
<dbReference type="AlphaFoldDB" id="A0A8S2FUY8"/>
<protein>
    <submittedName>
        <fullName evidence="1">Uncharacterized protein</fullName>
    </submittedName>
</protein>
<dbReference type="Proteomes" id="UP000677228">
    <property type="component" value="Unassembled WGS sequence"/>
</dbReference>
<dbReference type="EMBL" id="CAJOBA010065600">
    <property type="protein sequence ID" value="CAF4359634.1"/>
    <property type="molecule type" value="Genomic_DNA"/>
</dbReference>
<name>A0A8S2FUY8_9BILA</name>
<evidence type="ECO:0000313" key="3">
    <source>
        <dbReference type="Proteomes" id="UP000677228"/>
    </source>
</evidence>
<proteinExistence type="predicted"/>
<sequence>MAFRRVCVTKNMAYNNPEFEEFRQKVQELLCEDDTVLLNELRRFINDRKNERYKELIRQPHIQRLSGSTDQSREFIWILDELTLLTSPMNYDEKQTPQDAKNTFLYDFIVEAELLSKFKLLILFKKFYKDKFPQKYEGIAIAKPELDDAIHYLSDNLNIRAQIHQFFAHFLNLDIFFGINPINPARPLDQITYQIWYDLLQKARIRLVKNKQEDLTPEYLIKKLEEVDLVKMGNDLK</sequence>
<feature type="non-terminal residue" evidence="1">
    <location>
        <position position="1"/>
    </location>
</feature>
<organism evidence="1 3">
    <name type="scientific">Didymodactylos carnosus</name>
    <dbReference type="NCBI Taxonomy" id="1234261"/>
    <lineage>
        <taxon>Eukaryota</taxon>
        <taxon>Metazoa</taxon>
        <taxon>Spiralia</taxon>
        <taxon>Gnathifera</taxon>
        <taxon>Rotifera</taxon>
        <taxon>Eurotatoria</taxon>
        <taxon>Bdelloidea</taxon>
        <taxon>Philodinida</taxon>
        <taxon>Philodinidae</taxon>
        <taxon>Didymodactylos</taxon>
    </lineage>
</organism>
<reference evidence="1" key="1">
    <citation type="submission" date="2021-02" db="EMBL/GenBank/DDBJ databases">
        <authorList>
            <person name="Nowell W R."/>
        </authorList>
    </citation>
    <scope>NUCLEOTIDE SEQUENCE</scope>
</reference>
<gene>
    <name evidence="1" type="ORF">OVA965_LOCUS40112</name>
    <name evidence="2" type="ORF">TMI583_LOCUS41504</name>
</gene>
<dbReference type="Gene3D" id="1.20.1160.20">
    <property type="match status" value="1"/>
</dbReference>
<dbReference type="Proteomes" id="UP000682733">
    <property type="component" value="Unassembled WGS sequence"/>
</dbReference>
<comment type="caution">
    <text evidence="1">The sequence shown here is derived from an EMBL/GenBank/DDBJ whole genome shotgun (WGS) entry which is preliminary data.</text>
</comment>